<evidence type="ECO:0000313" key="2">
    <source>
        <dbReference type="Proteomes" id="UP000029223"/>
    </source>
</evidence>
<accession>A0ABQ0JLT1</accession>
<dbReference type="EMBL" id="BBMS01000071">
    <property type="protein sequence ID" value="GAL29709.1"/>
    <property type="molecule type" value="Genomic_DNA"/>
</dbReference>
<proteinExistence type="predicted"/>
<name>A0ABQ0JLT1_9VIBR</name>
<sequence length="50" mass="6084">MFYKYLERFGMPWPVGKYPQAHRQRNKKSCSIAYWRCLRMVLPPFQMATA</sequence>
<keyword evidence="2" id="KW-1185">Reference proteome</keyword>
<comment type="caution">
    <text evidence="1">The sequence shown here is derived from an EMBL/GenBank/DDBJ whole genome shotgun (WGS) entry which is preliminary data.</text>
</comment>
<dbReference type="Proteomes" id="UP000029223">
    <property type="component" value="Unassembled WGS sequence"/>
</dbReference>
<dbReference type="InterPro" id="IPR009279">
    <property type="entry name" value="Portal_Mu"/>
</dbReference>
<protein>
    <submittedName>
        <fullName evidence="1">Uncharacterized protein</fullName>
    </submittedName>
</protein>
<dbReference type="Pfam" id="PF06074">
    <property type="entry name" value="Portal_Mu"/>
    <property type="match status" value="1"/>
</dbReference>
<reference evidence="2" key="2">
    <citation type="submission" date="2014-09" db="EMBL/GenBank/DDBJ databases">
        <authorList>
            <consortium name="NBRP consortium"/>
            <person name="Sawabe T."/>
            <person name="Meirelles P."/>
            <person name="Nakanishi M."/>
            <person name="Sayaka M."/>
            <person name="Hattori M."/>
            <person name="Ohkuma M."/>
        </authorList>
    </citation>
    <scope>NUCLEOTIDE SEQUENCE [LARGE SCALE GENOMIC DNA]</scope>
    <source>
        <strain evidence="2">JCM 19239</strain>
    </source>
</reference>
<evidence type="ECO:0000313" key="1">
    <source>
        <dbReference type="EMBL" id="GAL29709.1"/>
    </source>
</evidence>
<reference evidence="2" key="1">
    <citation type="submission" date="2014-09" db="EMBL/GenBank/DDBJ databases">
        <title>Vibrio variabilis JCM 19239. (C206) whole genome shotgun sequence.</title>
        <authorList>
            <person name="Sawabe T."/>
            <person name="Meirelles P."/>
            <person name="Nakanishi M."/>
            <person name="Sayaka M."/>
            <person name="Hattori M."/>
            <person name="Ohkuma M."/>
        </authorList>
    </citation>
    <scope>NUCLEOTIDE SEQUENCE [LARGE SCALE GENOMIC DNA]</scope>
    <source>
        <strain evidence="2">JCM 19239</strain>
    </source>
</reference>
<organism evidence="1 2">
    <name type="scientific">Vibrio variabilis</name>
    <dbReference type="NCBI Taxonomy" id="990271"/>
    <lineage>
        <taxon>Bacteria</taxon>
        <taxon>Pseudomonadati</taxon>
        <taxon>Pseudomonadota</taxon>
        <taxon>Gammaproteobacteria</taxon>
        <taxon>Vibrionales</taxon>
        <taxon>Vibrionaceae</taxon>
        <taxon>Vibrio</taxon>
    </lineage>
</organism>
<gene>
    <name evidence="1" type="ORF">JCM19239_6057</name>
</gene>